<feature type="transmembrane region" description="Helical" evidence="1">
    <location>
        <begin position="233"/>
        <end position="253"/>
    </location>
</feature>
<evidence type="ECO:0000313" key="2">
    <source>
        <dbReference type="EMBL" id="GAX73706.1"/>
    </source>
</evidence>
<feature type="transmembrane region" description="Helical" evidence="1">
    <location>
        <begin position="260"/>
        <end position="277"/>
    </location>
</feature>
<reference evidence="2 3" key="1">
    <citation type="submission" date="2017-08" db="EMBL/GenBank/DDBJ databases">
        <title>Acidophilic green algal genome provides insights into adaptation to an acidic environment.</title>
        <authorList>
            <person name="Hirooka S."/>
            <person name="Hirose Y."/>
            <person name="Kanesaki Y."/>
            <person name="Higuchi S."/>
            <person name="Fujiwara T."/>
            <person name="Onuma R."/>
            <person name="Era A."/>
            <person name="Ohbayashi R."/>
            <person name="Uzuka A."/>
            <person name="Nozaki H."/>
            <person name="Yoshikawa H."/>
            <person name="Miyagishima S.Y."/>
        </authorList>
    </citation>
    <scope>NUCLEOTIDE SEQUENCE [LARGE SCALE GENOMIC DNA]</scope>
    <source>
        <strain evidence="2 3">NIES-2499</strain>
    </source>
</reference>
<name>A0A250WSJ5_9CHLO</name>
<accession>A0A250WSJ5</accession>
<feature type="transmembrane region" description="Helical" evidence="1">
    <location>
        <begin position="68"/>
        <end position="87"/>
    </location>
</feature>
<feature type="transmembrane region" description="Helical" evidence="1">
    <location>
        <begin position="93"/>
        <end position="113"/>
    </location>
</feature>
<sequence>MLPFYGLLCYAVCLYIILAGQRLSGDMPLYMSLLGVALAAATFAALAKNRIFFPPWGSSALQEVQFHASICTFILLMCAPLTVVHSSRLLGCAAVVAMFRLTSFAMLPLLRCFEPDLGWESVDNVGVTTCTTWVSGLLAFVVILYRIAYLTFSRNRIIGSSILLDSLATLSSPHGVAGHKRRSRSLSFVMLRYMEPFYVGMFIAGNIVFLFIGLLWTLMPEAWGGPPIVRGNAFMYACYLHLVAFHIGFGAVYHQILFRNSGVLFLVVWFLSALWQFEVLNTRVLVLLTSCALEAVGYLIKSHPQWAAQLVGGEQP</sequence>
<keyword evidence="1" id="KW-0812">Transmembrane</keyword>
<proteinExistence type="predicted"/>
<keyword evidence="1" id="KW-1133">Transmembrane helix</keyword>
<dbReference type="AlphaFoldDB" id="A0A250WSJ5"/>
<feature type="transmembrane region" description="Helical" evidence="1">
    <location>
        <begin position="125"/>
        <end position="145"/>
    </location>
</feature>
<comment type="caution">
    <text evidence="2">The sequence shown here is derived from an EMBL/GenBank/DDBJ whole genome shotgun (WGS) entry which is preliminary data.</text>
</comment>
<protein>
    <submittedName>
        <fullName evidence="2">Uncharacterized protein</fullName>
    </submittedName>
</protein>
<organism evidence="2 3">
    <name type="scientific">Chlamydomonas eustigma</name>
    <dbReference type="NCBI Taxonomy" id="1157962"/>
    <lineage>
        <taxon>Eukaryota</taxon>
        <taxon>Viridiplantae</taxon>
        <taxon>Chlorophyta</taxon>
        <taxon>core chlorophytes</taxon>
        <taxon>Chlorophyceae</taxon>
        <taxon>CS clade</taxon>
        <taxon>Chlamydomonadales</taxon>
        <taxon>Chlamydomonadaceae</taxon>
        <taxon>Chlamydomonas</taxon>
    </lineage>
</organism>
<keyword evidence="1" id="KW-0472">Membrane</keyword>
<dbReference type="Proteomes" id="UP000232323">
    <property type="component" value="Unassembled WGS sequence"/>
</dbReference>
<feature type="transmembrane region" description="Helical" evidence="1">
    <location>
        <begin position="197"/>
        <end position="218"/>
    </location>
</feature>
<evidence type="ECO:0000256" key="1">
    <source>
        <dbReference type="SAM" id="Phobius"/>
    </source>
</evidence>
<keyword evidence="3" id="KW-1185">Reference proteome</keyword>
<evidence type="ECO:0000313" key="3">
    <source>
        <dbReference type="Proteomes" id="UP000232323"/>
    </source>
</evidence>
<dbReference type="EMBL" id="BEGY01000004">
    <property type="protein sequence ID" value="GAX73706.1"/>
    <property type="molecule type" value="Genomic_DNA"/>
</dbReference>
<feature type="transmembrane region" description="Helical" evidence="1">
    <location>
        <begin position="29"/>
        <end position="47"/>
    </location>
</feature>
<gene>
    <name evidence="2" type="ORF">CEUSTIGMA_g1159.t1</name>
</gene>